<comment type="caution">
    <text evidence="5">The sequence shown here is derived from an EMBL/GenBank/DDBJ whole genome shotgun (WGS) entry which is preliminary data.</text>
</comment>
<dbReference type="GO" id="GO:0030246">
    <property type="term" value="F:carbohydrate binding"/>
    <property type="evidence" value="ECO:0007669"/>
    <property type="project" value="UniProtKB-KW"/>
</dbReference>
<feature type="domain" description="C-type lectin" evidence="4">
    <location>
        <begin position="421"/>
        <end position="549"/>
    </location>
</feature>
<dbReference type="EMBL" id="JAOPHQ010006664">
    <property type="protein sequence ID" value="KAK0130672.1"/>
    <property type="molecule type" value="Genomic_DNA"/>
</dbReference>
<keyword evidence="3" id="KW-0472">Membrane</keyword>
<dbReference type="InterPro" id="IPR050111">
    <property type="entry name" value="C-type_lectin/snaclec_domain"/>
</dbReference>
<proteinExistence type="predicted"/>
<feature type="transmembrane region" description="Helical" evidence="3">
    <location>
        <begin position="6"/>
        <end position="26"/>
    </location>
</feature>
<keyword evidence="6" id="KW-1185">Reference proteome</keyword>
<dbReference type="PANTHER" id="PTHR22803">
    <property type="entry name" value="MANNOSE, PHOSPHOLIPASE, LECTIN RECEPTOR RELATED"/>
    <property type="match status" value="1"/>
</dbReference>
<dbReference type="Gene3D" id="3.10.100.10">
    <property type="entry name" value="Mannose-Binding Protein A, subunit A"/>
    <property type="match status" value="2"/>
</dbReference>
<dbReference type="Pfam" id="PF00059">
    <property type="entry name" value="Lectin_C"/>
    <property type="match status" value="2"/>
</dbReference>
<reference evidence="5" key="1">
    <citation type="journal article" date="2023" name="Front. Mar. Sci.">
        <title>A new Merluccius polli reference genome to investigate the effects of global change in West African waters.</title>
        <authorList>
            <person name="Mateo J.L."/>
            <person name="Blanco-Fernandez C."/>
            <person name="Garcia-Vazquez E."/>
            <person name="Machado-Schiaffino G."/>
        </authorList>
    </citation>
    <scope>NUCLEOTIDE SEQUENCE</scope>
    <source>
        <strain evidence="5">C29</strain>
        <tissue evidence="5">Fin</tissue>
    </source>
</reference>
<dbReference type="CDD" id="cd03590">
    <property type="entry name" value="CLECT_DC-SIGN_like"/>
    <property type="match status" value="1"/>
</dbReference>
<protein>
    <submittedName>
        <fullName evidence="5">CD209 antigen</fullName>
    </submittedName>
</protein>
<keyword evidence="3" id="KW-1133">Transmembrane helix</keyword>
<evidence type="ECO:0000256" key="1">
    <source>
        <dbReference type="ARBA" id="ARBA00022734"/>
    </source>
</evidence>
<dbReference type="InterPro" id="IPR016187">
    <property type="entry name" value="CTDL_fold"/>
</dbReference>
<organism evidence="5 6">
    <name type="scientific">Merluccius polli</name>
    <name type="common">Benguela hake</name>
    <name type="synonym">Merluccius cadenati</name>
    <dbReference type="NCBI Taxonomy" id="89951"/>
    <lineage>
        <taxon>Eukaryota</taxon>
        <taxon>Metazoa</taxon>
        <taxon>Chordata</taxon>
        <taxon>Craniata</taxon>
        <taxon>Vertebrata</taxon>
        <taxon>Euteleostomi</taxon>
        <taxon>Actinopterygii</taxon>
        <taxon>Neopterygii</taxon>
        <taxon>Teleostei</taxon>
        <taxon>Neoteleostei</taxon>
        <taxon>Acanthomorphata</taxon>
        <taxon>Zeiogadaria</taxon>
        <taxon>Gadariae</taxon>
        <taxon>Gadiformes</taxon>
        <taxon>Gadoidei</taxon>
        <taxon>Merlucciidae</taxon>
        <taxon>Merluccius</taxon>
    </lineage>
</organism>
<dbReference type="SMART" id="SM00034">
    <property type="entry name" value="CLECT"/>
    <property type="match status" value="2"/>
</dbReference>
<keyword evidence="2" id="KW-1015">Disulfide bond</keyword>
<dbReference type="PROSITE" id="PS00615">
    <property type="entry name" value="C_TYPE_LECTIN_1"/>
    <property type="match status" value="1"/>
</dbReference>
<feature type="domain" description="C-type lectin" evidence="4">
    <location>
        <begin position="135"/>
        <end position="264"/>
    </location>
</feature>
<sequence length="555" mass="63351">MDGTIQWKINLRLVCLGLLSVILLLLDIGMGIHYSRVSDGHLPTYSNITHISSELTTQRSMYEDAVWTRGEIRRRVASETTEEVHRKQMIERQRNRTKTYRDRITFLQQGKIKLQSDLNLSEESCRHCATGWTLLHSRCYYFATSNTITPKPWDAARDSCVKDGGNLAVIDSIAKQMLLSIATYNMQHLAGERLGFWLGLRLHQGGTWRWHGGGRGAPLLTGYWMPGEPKEQHLEMCAATYSENASLQTWYNVRCEHPNKWILSISVGSHGGKSSRAAVLCLVVLGVVLFAVDVSLGVYYSQLTTSIPQSGAELNKLFETYRNTLQNRDKAIKKLTNERQQLTLIQWELEHQKRRGKDYGTQLDTVQKEKTAAQAQVTLMRSDLYDVTPYMVYILQYDIIFIIHYISLVDCGHCLPGWIHIESKCFYLAEPNLGRKTWQDARNVCERKGADLAIIDSSVIQSSLNMHIQDRSNPSEARHHTGYWFGLRDVEVEGVWKWLNGETLVGGYWNEGEPNDVGNEDCAAIYPGINPFITWNDAPCMYSLKWICEMKSSDQ</sequence>
<dbReference type="Proteomes" id="UP001174136">
    <property type="component" value="Unassembled WGS sequence"/>
</dbReference>
<dbReference type="PROSITE" id="PS50041">
    <property type="entry name" value="C_TYPE_LECTIN_2"/>
    <property type="match status" value="2"/>
</dbReference>
<dbReference type="InterPro" id="IPR018378">
    <property type="entry name" value="C-type_lectin_CS"/>
</dbReference>
<dbReference type="InterPro" id="IPR016186">
    <property type="entry name" value="C-type_lectin-like/link_sf"/>
</dbReference>
<evidence type="ECO:0000313" key="5">
    <source>
        <dbReference type="EMBL" id="KAK0130672.1"/>
    </source>
</evidence>
<evidence type="ECO:0000256" key="3">
    <source>
        <dbReference type="SAM" id="Phobius"/>
    </source>
</evidence>
<dbReference type="InterPro" id="IPR033989">
    <property type="entry name" value="CD209-like_CTLD"/>
</dbReference>
<evidence type="ECO:0000259" key="4">
    <source>
        <dbReference type="PROSITE" id="PS50041"/>
    </source>
</evidence>
<gene>
    <name evidence="5" type="primary">CD209_2</name>
    <name evidence="5" type="ORF">N1851_034806</name>
</gene>
<evidence type="ECO:0000256" key="2">
    <source>
        <dbReference type="ARBA" id="ARBA00023157"/>
    </source>
</evidence>
<keyword evidence="3" id="KW-0812">Transmembrane</keyword>
<name>A0AA47NNC3_MERPO</name>
<evidence type="ECO:0000313" key="6">
    <source>
        <dbReference type="Proteomes" id="UP001174136"/>
    </source>
</evidence>
<dbReference type="InterPro" id="IPR001304">
    <property type="entry name" value="C-type_lectin-like"/>
</dbReference>
<dbReference type="SUPFAM" id="SSF56436">
    <property type="entry name" value="C-type lectin-like"/>
    <property type="match status" value="2"/>
</dbReference>
<dbReference type="AlphaFoldDB" id="A0AA47NNC3"/>
<keyword evidence="1" id="KW-0430">Lectin</keyword>
<accession>A0AA47NNC3</accession>